<accession>B1M980</accession>
<dbReference type="AlphaFoldDB" id="B1M980"/>
<feature type="region of interest" description="Disordered" evidence="1">
    <location>
        <begin position="1"/>
        <end position="37"/>
    </location>
</feature>
<dbReference type="KEGG" id="mrd:Mrad2831_6130"/>
<evidence type="ECO:0000313" key="2">
    <source>
        <dbReference type="EMBL" id="ACB28055.1"/>
    </source>
</evidence>
<dbReference type="EMBL" id="CP001002">
    <property type="protein sequence ID" value="ACB28055.1"/>
    <property type="molecule type" value="Genomic_DNA"/>
</dbReference>
<sequence>MSIWRAEPEIDGQLTGPLEKPTTDRSGGISGHGGQPPLRDCEKLTHLPFPELGLCASPVFDQRPACKTQQMGLCGSMAGTIFRIGAIQIFIAAEDHPPPHVHARHTTQGWVARFRFSFLSDVAALYRFKQRGRNPTVQTLDELEEAIVRTLPDCRAEWWATHGDRHGIGLVNRCIVTRPDANADGVLAKVPLKPDRGAATVAAATYDPGAGRVTLTLADGQQLSLTSGLHIEEAEEWCGQ</sequence>
<geneLocation type="plasmid" evidence="2 3">
    <name>pMRAD01</name>
</geneLocation>
<keyword evidence="2" id="KW-0614">Plasmid</keyword>
<evidence type="ECO:0000256" key="1">
    <source>
        <dbReference type="SAM" id="MobiDB-lite"/>
    </source>
</evidence>
<reference evidence="2 3" key="1">
    <citation type="submission" date="2008-03" db="EMBL/GenBank/DDBJ databases">
        <title>Complete sequence of plasmid1 of Methylobacterium radiotolerans JCM 2831.</title>
        <authorList>
            <consortium name="US DOE Joint Genome Institute"/>
            <person name="Copeland A."/>
            <person name="Lucas S."/>
            <person name="Lapidus A."/>
            <person name="Glavina del Rio T."/>
            <person name="Dalin E."/>
            <person name="Tice H."/>
            <person name="Bruce D."/>
            <person name="Goodwin L."/>
            <person name="Pitluck S."/>
            <person name="Kiss H."/>
            <person name="Brettin T."/>
            <person name="Detter J.C."/>
            <person name="Han C."/>
            <person name="Kuske C.R."/>
            <person name="Schmutz J."/>
            <person name="Larimer F."/>
            <person name="Land M."/>
            <person name="Hauser L."/>
            <person name="Kyrpides N."/>
            <person name="Mikhailova N."/>
            <person name="Marx C.J."/>
            <person name="Richardson P."/>
        </authorList>
    </citation>
    <scope>NUCLEOTIDE SEQUENCE [LARGE SCALE GENOMIC DNA]</scope>
    <source>
        <strain evidence="3">ATCC 27329 / DSM 1819 / JCM 2831 / NBRC 15690 / NCIMB 10815 / 0-1</strain>
        <plasmid evidence="3">Plasmid pMRAD01</plasmid>
    </source>
</reference>
<gene>
    <name evidence="2" type="ordered locus">Mrad2831_6130</name>
</gene>
<protein>
    <recommendedName>
        <fullName evidence="4">DUF4160 domain-containing protein</fullName>
    </recommendedName>
</protein>
<name>B1M980_METRJ</name>
<evidence type="ECO:0008006" key="4">
    <source>
        <dbReference type="Google" id="ProtNLM"/>
    </source>
</evidence>
<evidence type="ECO:0000313" key="3">
    <source>
        <dbReference type="Proteomes" id="UP000006589"/>
    </source>
</evidence>
<dbReference type="Proteomes" id="UP000006589">
    <property type="component" value="Plasmid pMRAD01"/>
</dbReference>
<proteinExistence type="predicted"/>
<organism evidence="2 3">
    <name type="scientific">Methylobacterium radiotolerans (strain ATCC 27329 / DSM 1819 / JCM 2831 / NBRC 15690 / NCIMB 10815 / 0-1)</name>
    <dbReference type="NCBI Taxonomy" id="426355"/>
    <lineage>
        <taxon>Bacteria</taxon>
        <taxon>Pseudomonadati</taxon>
        <taxon>Pseudomonadota</taxon>
        <taxon>Alphaproteobacteria</taxon>
        <taxon>Hyphomicrobiales</taxon>
        <taxon>Methylobacteriaceae</taxon>
        <taxon>Methylobacterium</taxon>
    </lineage>
</organism>
<dbReference type="HOGENOM" id="CLU_1155366_0_0_5"/>